<dbReference type="InterPro" id="IPR047153">
    <property type="entry name" value="TRIM45/56/19-like"/>
</dbReference>
<dbReference type="PANTHER" id="PTHR25462">
    <property type="entry name" value="BONUS, ISOFORM C-RELATED"/>
    <property type="match status" value="1"/>
</dbReference>
<evidence type="ECO:0000256" key="4">
    <source>
        <dbReference type="PROSITE-ProRule" id="PRU00024"/>
    </source>
</evidence>
<sequence length="464" mass="50046">MVDATAHLCAECRSGPLDSCLELACDHKLCLPCASQDLAWTSEVDAIVHCPLCARVTEVDTAAAHDLKRFSMITAPCAKSAGRGVRERRSSTSEGENAQGRLNAVQGVGVSSRASVVEHTRAPKSSVPGRDLWPRGRDSGDFCLDPPAGTPLRSTVHHLRSSSGAGRSRETEVPSRDSERIGVCGQCQASEAQLSCKECDELFCTPCASTIHARGRMAKHTLVAMKRASEPFGARHWGGTGSDHGALRGQYCSVHPGERVQFFCLDCESACMCAECAVHGAHRGHDVLNVRTAYQKLSTKISELLGATQHSLDDSGLVMDKIEALREEVDTSVQRGRRSVQEATLQLRATLDQKEAYLLAAADQLQHSAEEVLDCRAAPVEERVSHMSEVHAQLKQLALRSGKDEPVRTLNLYSSTKLATVALLHTMDVEGDGLGRVIDELKVQLGAALDQRVQEVQLIGGVTT</sequence>
<evidence type="ECO:0000256" key="3">
    <source>
        <dbReference type="ARBA" id="ARBA00022833"/>
    </source>
</evidence>
<evidence type="ECO:0000259" key="6">
    <source>
        <dbReference type="PROSITE" id="PS50089"/>
    </source>
</evidence>
<dbReference type="AlphaFoldDB" id="A0A7S1AKY7"/>
<evidence type="ECO:0000256" key="5">
    <source>
        <dbReference type="SAM" id="MobiDB-lite"/>
    </source>
</evidence>
<evidence type="ECO:0000259" key="7">
    <source>
        <dbReference type="PROSITE" id="PS50119"/>
    </source>
</evidence>
<keyword evidence="1" id="KW-0479">Metal-binding</keyword>
<protein>
    <recommendedName>
        <fullName evidence="9">B box-type domain-containing protein</fullName>
    </recommendedName>
</protein>
<evidence type="ECO:0000256" key="2">
    <source>
        <dbReference type="ARBA" id="ARBA00022771"/>
    </source>
</evidence>
<dbReference type="CDD" id="cd19756">
    <property type="entry name" value="Bbox2"/>
    <property type="match status" value="1"/>
</dbReference>
<feature type="domain" description="B box-type" evidence="7">
    <location>
        <begin position="179"/>
        <end position="225"/>
    </location>
</feature>
<evidence type="ECO:0000256" key="1">
    <source>
        <dbReference type="ARBA" id="ARBA00022723"/>
    </source>
</evidence>
<dbReference type="Pfam" id="PF00643">
    <property type="entry name" value="zf-B_box"/>
    <property type="match status" value="1"/>
</dbReference>
<dbReference type="InterPro" id="IPR000315">
    <property type="entry name" value="Znf_B-box"/>
</dbReference>
<organism evidence="8">
    <name type="scientific">Noctiluca scintillans</name>
    <name type="common">Sea sparkle</name>
    <name type="synonym">Red tide dinoflagellate</name>
    <dbReference type="NCBI Taxonomy" id="2966"/>
    <lineage>
        <taxon>Eukaryota</taxon>
        <taxon>Sar</taxon>
        <taxon>Alveolata</taxon>
        <taxon>Dinophyceae</taxon>
        <taxon>Noctilucales</taxon>
        <taxon>Noctilucaceae</taxon>
        <taxon>Noctiluca</taxon>
    </lineage>
</organism>
<keyword evidence="3" id="KW-0862">Zinc</keyword>
<reference evidence="8" key="1">
    <citation type="submission" date="2021-01" db="EMBL/GenBank/DDBJ databases">
        <authorList>
            <person name="Corre E."/>
            <person name="Pelletier E."/>
            <person name="Niang G."/>
            <person name="Scheremetjew M."/>
            <person name="Finn R."/>
            <person name="Kale V."/>
            <person name="Holt S."/>
            <person name="Cochrane G."/>
            <person name="Meng A."/>
            <person name="Brown T."/>
            <person name="Cohen L."/>
        </authorList>
    </citation>
    <scope>NUCLEOTIDE SEQUENCE</scope>
</reference>
<feature type="region of interest" description="Disordered" evidence="5">
    <location>
        <begin position="81"/>
        <end position="105"/>
    </location>
</feature>
<evidence type="ECO:0008006" key="9">
    <source>
        <dbReference type="Google" id="ProtNLM"/>
    </source>
</evidence>
<dbReference type="GO" id="GO:0008270">
    <property type="term" value="F:zinc ion binding"/>
    <property type="evidence" value="ECO:0007669"/>
    <property type="project" value="UniProtKB-KW"/>
</dbReference>
<dbReference type="PROSITE" id="PS00518">
    <property type="entry name" value="ZF_RING_1"/>
    <property type="match status" value="1"/>
</dbReference>
<evidence type="ECO:0000313" key="8">
    <source>
        <dbReference type="EMBL" id="CAD8857690.1"/>
    </source>
</evidence>
<dbReference type="PROSITE" id="PS50089">
    <property type="entry name" value="ZF_RING_2"/>
    <property type="match status" value="1"/>
</dbReference>
<dbReference type="Gene3D" id="3.30.160.60">
    <property type="entry name" value="Classic Zinc Finger"/>
    <property type="match status" value="1"/>
</dbReference>
<accession>A0A7S1AKY7</accession>
<dbReference type="PANTHER" id="PTHR25462:SF296">
    <property type="entry name" value="MEIOTIC P26, ISOFORM F"/>
    <property type="match status" value="1"/>
</dbReference>
<dbReference type="PROSITE" id="PS50119">
    <property type="entry name" value="ZF_BBOX"/>
    <property type="match status" value="2"/>
</dbReference>
<name>A0A7S1AKY7_NOCSC</name>
<dbReference type="InterPro" id="IPR001841">
    <property type="entry name" value="Znf_RING"/>
</dbReference>
<proteinExistence type="predicted"/>
<feature type="region of interest" description="Disordered" evidence="5">
    <location>
        <begin position="145"/>
        <end position="174"/>
    </location>
</feature>
<dbReference type="InterPro" id="IPR017907">
    <property type="entry name" value="Znf_RING_CS"/>
</dbReference>
<dbReference type="SUPFAM" id="SSF57845">
    <property type="entry name" value="B-box zinc-binding domain"/>
    <property type="match status" value="1"/>
</dbReference>
<gene>
    <name evidence="8" type="ORF">NSCI0253_LOCUS32042</name>
</gene>
<feature type="domain" description="RING-type" evidence="6">
    <location>
        <begin position="9"/>
        <end position="53"/>
    </location>
</feature>
<dbReference type="Pfam" id="PF22586">
    <property type="entry name" value="ANCHR-like_BBOX"/>
    <property type="match status" value="1"/>
</dbReference>
<dbReference type="EMBL" id="HBFQ01045123">
    <property type="protein sequence ID" value="CAD8857690.1"/>
    <property type="molecule type" value="Transcribed_RNA"/>
</dbReference>
<feature type="domain" description="B box-type" evidence="7">
    <location>
        <begin position="247"/>
        <end position="290"/>
    </location>
</feature>
<dbReference type="SMART" id="SM00336">
    <property type="entry name" value="BBOX"/>
    <property type="match status" value="2"/>
</dbReference>
<keyword evidence="2 4" id="KW-0863">Zinc-finger</keyword>